<proteinExistence type="predicted"/>
<keyword evidence="1" id="KW-0472">Membrane</keyword>
<dbReference type="InterPro" id="IPR025164">
    <property type="entry name" value="Toastrack_DUF4097"/>
</dbReference>
<keyword evidence="1" id="KW-0812">Transmembrane</keyword>
<evidence type="ECO:0000259" key="2">
    <source>
        <dbReference type="Pfam" id="PF13349"/>
    </source>
</evidence>
<dbReference type="Proteomes" id="UP000576550">
    <property type="component" value="Unassembled WGS sequence"/>
</dbReference>
<sequence length="272" mass="29685">MKNFQKIIKYSALVFAIVLIIGIFRVAVGGLLFVGGFFFDTNQKAEALVERDINFDFEDYDNLDIHTKISRLTVKTGDKFSVVTNNKDLTIETQRNSIIITDNHREGFFYRNRDLELIVVLPTDRALDAVSIETGAGKVSIEELYCKNARINLGAGEVTIGRIDVTNEIKLSGGVGELTVHDGKLNNLDADLGVGTFNATLSLTGRNKIDAGVGEVGLNLLDSYKNYTFNVDKGLGDIKLDRNSIQSGVYGNGIHTVDISGGVGEITISTED</sequence>
<feature type="transmembrane region" description="Helical" evidence="1">
    <location>
        <begin position="12"/>
        <end position="39"/>
    </location>
</feature>
<dbReference type="AlphaFoldDB" id="A0A832R8T6"/>
<keyword evidence="1" id="KW-1133">Transmembrane helix</keyword>
<evidence type="ECO:0000313" key="4">
    <source>
        <dbReference type="Proteomes" id="UP000576550"/>
    </source>
</evidence>
<organism evidence="3 4">
    <name type="scientific">Candidatus Dojkabacteria bacterium</name>
    <dbReference type="NCBI Taxonomy" id="2099670"/>
    <lineage>
        <taxon>Bacteria</taxon>
        <taxon>Candidatus Dojkabacteria</taxon>
    </lineage>
</organism>
<gene>
    <name evidence="3" type="ORF">GX533_01125</name>
</gene>
<accession>A0A832R8T6</accession>
<protein>
    <submittedName>
        <fullName evidence="3">DUF4097 domain-containing protein</fullName>
    </submittedName>
</protein>
<feature type="domain" description="DUF4097" evidence="2">
    <location>
        <begin position="53"/>
        <end position="192"/>
    </location>
</feature>
<comment type="caution">
    <text evidence="3">The sequence shown here is derived from an EMBL/GenBank/DDBJ whole genome shotgun (WGS) entry which is preliminary data.</text>
</comment>
<evidence type="ECO:0000256" key="1">
    <source>
        <dbReference type="SAM" id="Phobius"/>
    </source>
</evidence>
<evidence type="ECO:0000313" key="3">
    <source>
        <dbReference type="EMBL" id="HHX99273.1"/>
    </source>
</evidence>
<reference evidence="3 4" key="1">
    <citation type="journal article" date="2020" name="Biotechnol. Biofuels">
        <title>New insights from the biogas microbiome by comprehensive genome-resolved metagenomics of nearly 1600 species originating from multiple anaerobic digesters.</title>
        <authorList>
            <person name="Campanaro S."/>
            <person name="Treu L."/>
            <person name="Rodriguez-R L.M."/>
            <person name="Kovalovszki A."/>
            <person name="Ziels R.M."/>
            <person name="Maus I."/>
            <person name="Zhu X."/>
            <person name="Kougias P.G."/>
            <person name="Basile A."/>
            <person name="Luo G."/>
            <person name="Schluter A."/>
            <person name="Konstantinidis K.T."/>
            <person name="Angelidaki I."/>
        </authorList>
    </citation>
    <scope>NUCLEOTIDE SEQUENCE [LARGE SCALE GENOMIC DNA]</scope>
    <source>
        <strain evidence="3">AS05jafATM_89</strain>
    </source>
</reference>
<name>A0A832R8T6_9BACT</name>
<dbReference type="EMBL" id="DUTP01000002">
    <property type="protein sequence ID" value="HHX99273.1"/>
    <property type="molecule type" value="Genomic_DNA"/>
</dbReference>
<dbReference type="Pfam" id="PF13349">
    <property type="entry name" value="DUF4097"/>
    <property type="match status" value="1"/>
</dbReference>